<organism evidence="1 2">
    <name type="scientific">Actinoplanes palleronii</name>
    <dbReference type="NCBI Taxonomy" id="113570"/>
    <lineage>
        <taxon>Bacteria</taxon>
        <taxon>Bacillati</taxon>
        <taxon>Actinomycetota</taxon>
        <taxon>Actinomycetes</taxon>
        <taxon>Micromonosporales</taxon>
        <taxon>Micromonosporaceae</taxon>
        <taxon>Actinoplanes</taxon>
    </lineage>
</organism>
<proteinExistence type="predicted"/>
<name>A0ABQ4B1F4_9ACTN</name>
<dbReference type="EMBL" id="BOMS01000009">
    <property type="protein sequence ID" value="GIE64494.1"/>
    <property type="molecule type" value="Genomic_DNA"/>
</dbReference>
<dbReference type="RefSeq" id="WP_239164078.1">
    <property type="nucleotide sequence ID" value="NZ_BOMS01000009.1"/>
</dbReference>
<comment type="caution">
    <text evidence="1">The sequence shown here is derived from an EMBL/GenBank/DDBJ whole genome shotgun (WGS) entry which is preliminary data.</text>
</comment>
<reference evidence="1 2" key="1">
    <citation type="submission" date="2021-01" db="EMBL/GenBank/DDBJ databases">
        <title>Whole genome shotgun sequence of Actinoplanes palleronii NBRC 14916.</title>
        <authorList>
            <person name="Komaki H."/>
            <person name="Tamura T."/>
        </authorList>
    </citation>
    <scope>NUCLEOTIDE SEQUENCE [LARGE SCALE GENOMIC DNA]</scope>
    <source>
        <strain evidence="1 2">NBRC 14916</strain>
    </source>
</reference>
<accession>A0ABQ4B1F4</accession>
<keyword evidence="2" id="KW-1185">Reference proteome</keyword>
<dbReference type="Proteomes" id="UP000624709">
    <property type="component" value="Unassembled WGS sequence"/>
</dbReference>
<protein>
    <submittedName>
        <fullName evidence="1">Uncharacterized protein</fullName>
    </submittedName>
</protein>
<sequence>MADYDAWLDAYSAAYDTVPGPLLMPCPHCAHQCLQVVFTGDLDSMIGYAHFWCDHCLQGIGVSRTTIPEGAVVQDIRQPRADRQPKIPNFRLVQ</sequence>
<gene>
    <name evidence="1" type="ORF">Apa02nite_006020</name>
</gene>
<evidence type="ECO:0000313" key="1">
    <source>
        <dbReference type="EMBL" id="GIE64494.1"/>
    </source>
</evidence>
<evidence type="ECO:0000313" key="2">
    <source>
        <dbReference type="Proteomes" id="UP000624709"/>
    </source>
</evidence>